<dbReference type="PANTHER" id="PTHR15598">
    <property type="entry name" value="ENHANCER OF MRNA-DECAPPING PROTEIN 4"/>
    <property type="match status" value="1"/>
</dbReference>
<dbReference type="GO" id="GO:0000932">
    <property type="term" value="C:P-body"/>
    <property type="evidence" value="ECO:0007669"/>
    <property type="project" value="TreeGrafter"/>
</dbReference>
<dbReference type="InterPro" id="IPR044938">
    <property type="entry name" value="EDC4_C_sf"/>
</dbReference>
<sequence>MDTNTLIVLHLDDQYKIDHVAEFESNHAIVSFKSMVKYDDQENNHMIGLFCLEKEAVTLVSITLTDVLSNIYAKLRTTTYTKLSTAVPQPHAQSTSSPIKSSPSPPLNAQQPPKDNSQQQSTRQVKSPIAATQPTSPIVTPSPRSLSTPSQFQSSPITQSKSQPPLPQEIIATTTSTPSSSTAATSIPSPSPKSNQTIPTNQLHQPIPHTPSPRASQSKTQTPIETENENSTNNELLRELKKMEKRLLNRMEETIEKQTQKQYDQLYKNLERERLLRVKEEREKQEELLDTIAKAICQDIPNEVIGAMQNQILPQIGDELEQRLDQQLNNALQKQFERLGPLVESSIVTSAKQPIHESFQQVLKGTVIPAFQLSCQKMFSQISQTFESGMEERVKKPLRDHYVALNQETLSLIDQHLKQFADAHSPVMIQQAASGGLGAHASNIGGAHDGVVVNKKEQITNLIRSSAFENAFMIALSSQDLDLVLFTCEATNADTCLVQLSQPVLLSLLQQLSYELSGEKLNLKLDWIEKVLLSLDPSHYSINTHSHDILSSVLASLQKLFAKADQSKKSKVKMLIYVVHSQLSAPPGHKE</sequence>
<dbReference type="InterPro" id="IPR049404">
    <property type="entry name" value="EDC4_C"/>
</dbReference>
<evidence type="ECO:0000256" key="4">
    <source>
        <dbReference type="ARBA" id="ARBA00022737"/>
    </source>
</evidence>
<comment type="caution">
    <text evidence="7">The sequence shown here is derived from an EMBL/GenBank/DDBJ whole genome shotgun (WGS) entry which is preliminary data.</text>
</comment>
<dbReference type="Gene3D" id="1.10.220.100">
    <property type="entry name" value="conserved c-terminal region of ge- 1"/>
    <property type="match status" value="1"/>
</dbReference>
<dbReference type="AlphaFoldDB" id="A0AAW2YVA8"/>
<dbReference type="Pfam" id="PF21289">
    <property type="entry name" value="EDC4_C"/>
    <property type="match status" value="1"/>
</dbReference>
<keyword evidence="3" id="KW-0853">WD repeat</keyword>
<dbReference type="PANTHER" id="PTHR15598:SF5">
    <property type="entry name" value="ENHANCER OF MRNA-DECAPPING PROTEIN 4"/>
    <property type="match status" value="1"/>
</dbReference>
<reference evidence="7 8" key="1">
    <citation type="submission" date="2024-03" db="EMBL/GenBank/DDBJ databases">
        <title>The Acrasis kona genome and developmental transcriptomes reveal deep origins of eukaryotic multicellular pathways.</title>
        <authorList>
            <person name="Sheikh S."/>
            <person name="Fu C.-J."/>
            <person name="Brown M.W."/>
            <person name="Baldauf S.L."/>
        </authorList>
    </citation>
    <scope>NUCLEOTIDE SEQUENCE [LARGE SCALE GENOMIC DNA]</scope>
    <source>
        <strain evidence="7 8">ATCC MYA-3509</strain>
    </source>
</reference>
<feature type="domain" description="Enhancer of mRNA-decapping protein 4 C-terminal" evidence="6">
    <location>
        <begin position="459"/>
        <end position="575"/>
    </location>
</feature>
<evidence type="ECO:0000256" key="5">
    <source>
        <dbReference type="SAM" id="MobiDB-lite"/>
    </source>
</evidence>
<dbReference type="InterPro" id="IPR045152">
    <property type="entry name" value="EDC4-like"/>
</dbReference>
<keyword evidence="8" id="KW-1185">Reference proteome</keyword>
<organism evidence="7 8">
    <name type="scientific">Acrasis kona</name>
    <dbReference type="NCBI Taxonomy" id="1008807"/>
    <lineage>
        <taxon>Eukaryota</taxon>
        <taxon>Discoba</taxon>
        <taxon>Heterolobosea</taxon>
        <taxon>Tetramitia</taxon>
        <taxon>Eutetramitia</taxon>
        <taxon>Acrasidae</taxon>
        <taxon>Acrasis</taxon>
    </lineage>
</organism>
<proteinExistence type="predicted"/>
<dbReference type="Gene3D" id="6.10.140.270">
    <property type="match status" value="1"/>
</dbReference>
<feature type="compositionally biased region" description="Polar residues" evidence="5">
    <location>
        <begin position="193"/>
        <end position="204"/>
    </location>
</feature>
<gene>
    <name evidence="7" type="ORF">AKO1_012837</name>
</gene>
<dbReference type="GO" id="GO:0031087">
    <property type="term" value="P:deadenylation-independent decapping of nuclear-transcribed mRNA"/>
    <property type="evidence" value="ECO:0007669"/>
    <property type="project" value="InterPro"/>
</dbReference>
<name>A0AAW2YVA8_9EUKA</name>
<dbReference type="EMBL" id="JAOPGA020000730">
    <property type="protein sequence ID" value="KAL0481060.1"/>
    <property type="molecule type" value="Genomic_DNA"/>
</dbReference>
<evidence type="ECO:0000259" key="6">
    <source>
        <dbReference type="Pfam" id="PF21289"/>
    </source>
</evidence>
<accession>A0AAW2YVA8</accession>
<keyword evidence="2" id="KW-0963">Cytoplasm</keyword>
<dbReference type="Proteomes" id="UP001431209">
    <property type="component" value="Unassembled WGS sequence"/>
</dbReference>
<protein>
    <recommendedName>
        <fullName evidence="6">Enhancer of mRNA-decapping protein 4 C-terminal domain-containing protein</fullName>
    </recommendedName>
</protein>
<keyword evidence="4" id="KW-0677">Repeat</keyword>
<evidence type="ECO:0000256" key="1">
    <source>
        <dbReference type="ARBA" id="ARBA00004496"/>
    </source>
</evidence>
<evidence type="ECO:0000313" key="7">
    <source>
        <dbReference type="EMBL" id="KAL0481060.1"/>
    </source>
</evidence>
<evidence type="ECO:0000313" key="8">
    <source>
        <dbReference type="Proteomes" id="UP001431209"/>
    </source>
</evidence>
<feature type="compositionally biased region" description="Polar residues" evidence="5">
    <location>
        <begin position="107"/>
        <end position="163"/>
    </location>
</feature>
<feature type="compositionally biased region" description="Low complexity" evidence="5">
    <location>
        <begin position="170"/>
        <end position="188"/>
    </location>
</feature>
<feature type="region of interest" description="Disordered" evidence="5">
    <location>
        <begin position="84"/>
        <end position="236"/>
    </location>
</feature>
<comment type="subcellular location">
    <subcellularLocation>
        <location evidence="1">Cytoplasm</location>
    </subcellularLocation>
</comment>
<feature type="compositionally biased region" description="Polar residues" evidence="5">
    <location>
        <begin position="213"/>
        <end position="224"/>
    </location>
</feature>
<feature type="compositionally biased region" description="Polar residues" evidence="5">
    <location>
        <begin position="84"/>
        <end position="93"/>
    </location>
</feature>
<evidence type="ECO:0000256" key="3">
    <source>
        <dbReference type="ARBA" id="ARBA00022574"/>
    </source>
</evidence>
<evidence type="ECO:0000256" key="2">
    <source>
        <dbReference type="ARBA" id="ARBA00022490"/>
    </source>
</evidence>